<protein>
    <recommendedName>
        <fullName evidence="2">non-specific serine/threonine protein kinase</fullName>
        <ecNumber evidence="2">2.7.11.1</ecNumber>
    </recommendedName>
</protein>
<dbReference type="EMBL" id="JPWA01000001">
    <property type="protein sequence ID" value="RCK07822.1"/>
    <property type="molecule type" value="Genomic_DNA"/>
</dbReference>
<dbReference type="InterPro" id="IPR017441">
    <property type="entry name" value="Protein_kinase_ATP_BS"/>
</dbReference>
<sequence length="353" mass="40455">MQTNYVPNYQLQLPPCSEGTFVISASNTMYKVDRTIGQGAFGRVYSGRDCNFDSARAFKVMSPHNAHLAYNEVQRLIALRSPRILHLHEAFIDNGGNLVLVQELADSDLARFIWSWAGPSLRYCPEQSELLTLKAAKELLEALALIHRSDIGHLDLHPGNIFVTCQNSLGSELRFPHYQNALPAVAFKIGDFGIARDLRRIPGGQFNWSISPPETLMGDEYRMDHRIDIYNIAMCLLQLYCGRTLSFTRQERLDGKPSRLARSLRTRMGEVISLGLRRHPLYRPCSAEAYIQEFLSIERSGYSEWKRMHEVDEHCYGPYTPWQMRRSANPQRQNFSLAHVVASIDQTPRFHQR</sequence>
<feature type="binding site" evidence="10">
    <location>
        <position position="59"/>
    </location>
    <ligand>
        <name>ATP</name>
        <dbReference type="ChEBI" id="CHEBI:30616"/>
    </ligand>
</feature>
<evidence type="ECO:0000256" key="8">
    <source>
        <dbReference type="ARBA" id="ARBA00047899"/>
    </source>
</evidence>
<dbReference type="GO" id="GO:0005524">
    <property type="term" value="F:ATP binding"/>
    <property type="evidence" value="ECO:0007669"/>
    <property type="project" value="UniProtKB-UniRule"/>
</dbReference>
<dbReference type="PROSITE" id="PS50011">
    <property type="entry name" value="PROTEIN_KINASE_DOM"/>
    <property type="match status" value="1"/>
</dbReference>
<evidence type="ECO:0000256" key="6">
    <source>
        <dbReference type="ARBA" id="ARBA00022777"/>
    </source>
</evidence>
<evidence type="ECO:0000256" key="9">
    <source>
        <dbReference type="ARBA" id="ARBA00048679"/>
    </source>
</evidence>
<dbReference type="InterPro" id="IPR011009">
    <property type="entry name" value="Kinase-like_dom_sf"/>
</dbReference>
<evidence type="ECO:0000256" key="10">
    <source>
        <dbReference type="PROSITE-ProRule" id="PRU10141"/>
    </source>
</evidence>
<comment type="similarity">
    <text evidence="1">Belongs to the protein kinase superfamily. NEK Ser/Thr protein kinase family. NIMA subfamily.</text>
</comment>
<dbReference type="SUPFAM" id="SSF56112">
    <property type="entry name" value="Protein kinase-like (PK-like)"/>
    <property type="match status" value="1"/>
</dbReference>
<accession>A0A367UL14</accession>
<evidence type="ECO:0000259" key="11">
    <source>
        <dbReference type="PROSITE" id="PS50011"/>
    </source>
</evidence>
<dbReference type="PANTHER" id="PTHR43671">
    <property type="entry name" value="SERINE/THREONINE-PROTEIN KINASE NEK"/>
    <property type="match status" value="1"/>
</dbReference>
<comment type="catalytic activity">
    <reaction evidence="9">
        <text>L-seryl-[protein] + ATP = O-phospho-L-seryl-[protein] + ADP + H(+)</text>
        <dbReference type="Rhea" id="RHEA:17989"/>
        <dbReference type="Rhea" id="RHEA-COMP:9863"/>
        <dbReference type="Rhea" id="RHEA-COMP:11604"/>
        <dbReference type="ChEBI" id="CHEBI:15378"/>
        <dbReference type="ChEBI" id="CHEBI:29999"/>
        <dbReference type="ChEBI" id="CHEBI:30616"/>
        <dbReference type="ChEBI" id="CHEBI:83421"/>
        <dbReference type="ChEBI" id="CHEBI:456216"/>
        <dbReference type="EC" id="2.7.11.1"/>
    </reaction>
</comment>
<gene>
    <name evidence="12" type="ORF">TH5_01930</name>
</gene>
<evidence type="ECO:0000313" key="12">
    <source>
        <dbReference type="EMBL" id="RCK07822.1"/>
    </source>
</evidence>
<evidence type="ECO:0000313" key="13">
    <source>
        <dbReference type="Proteomes" id="UP000252419"/>
    </source>
</evidence>
<dbReference type="Proteomes" id="UP000252419">
    <property type="component" value="Unassembled WGS sequence"/>
</dbReference>
<keyword evidence="7 10" id="KW-0067">ATP-binding</keyword>
<evidence type="ECO:0000256" key="5">
    <source>
        <dbReference type="ARBA" id="ARBA00022741"/>
    </source>
</evidence>
<proteinExistence type="inferred from homology"/>
<dbReference type="Pfam" id="PF00069">
    <property type="entry name" value="Pkinase"/>
    <property type="match status" value="1"/>
</dbReference>
<dbReference type="Gene3D" id="1.10.510.10">
    <property type="entry name" value="Transferase(Phosphotransferase) domain 1"/>
    <property type="match status" value="1"/>
</dbReference>
<keyword evidence="5 10" id="KW-0547">Nucleotide-binding</keyword>
<evidence type="ECO:0000256" key="4">
    <source>
        <dbReference type="ARBA" id="ARBA00022679"/>
    </source>
</evidence>
<dbReference type="RefSeq" id="WP_114120447.1">
    <property type="nucleotide sequence ID" value="NZ_JPWA01000001.1"/>
</dbReference>
<dbReference type="SMART" id="SM00220">
    <property type="entry name" value="S_TKc"/>
    <property type="match status" value="1"/>
</dbReference>
<keyword evidence="3" id="KW-0723">Serine/threonine-protein kinase</keyword>
<dbReference type="EC" id="2.7.11.1" evidence="2"/>
<keyword evidence="13" id="KW-1185">Reference proteome</keyword>
<name>A0A367UL14_9PROT</name>
<comment type="caution">
    <text evidence="12">The sequence shown here is derived from an EMBL/GenBank/DDBJ whole genome shotgun (WGS) entry which is preliminary data.</text>
</comment>
<dbReference type="CDD" id="cd00180">
    <property type="entry name" value="PKc"/>
    <property type="match status" value="1"/>
</dbReference>
<dbReference type="InterPro" id="IPR050660">
    <property type="entry name" value="NEK_Ser/Thr_kinase"/>
</dbReference>
<feature type="domain" description="Protein kinase" evidence="11">
    <location>
        <begin position="30"/>
        <end position="295"/>
    </location>
</feature>
<dbReference type="GO" id="GO:0004674">
    <property type="term" value="F:protein serine/threonine kinase activity"/>
    <property type="evidence" value="ECO:0007669"/>
    <property type="project" value="UniProtKB-KW"/>
</dbReference>
<dbReference type="InterPro" id="IPR000719">
    <property type="entry name" value="Prot_kinase_dom"/>
</dbReference>
<evidence type="ECO:0000256" key="1">
    <source>
        <dbReference type="ARBA" id="ARBA00010886"/>
    </source>
</evidence>
<keyword evidence="4" id="KW-0808">Transferase</keyword>
<keyword evidence="6" id="KW-0418">Kinase</keyword>
<dbReference type="PROSITE" id="PS00107">
    <property type="entry name" value="PROTEIN_KINASE_ATP"/>
    <property type="match status" value="1"/>
</dbReference>
<reference evidence="12 13" key="1">
    <citation type="submission" date="2014-07" db="EMBL/GenBank/DDBJ databases">
        <title>Draft genome sequence of Thalassospira xianhensis P-4 (MCCC 1A02616).</title>
        <authorList>
            <person name="Lai Q."/>
            <person name="Shao Z."/>
        </authorList>
    </citation>
    <scope>NUCLEOTIDE SEQUENCE [LARGE SCALE GENOMIC DNA]</scope>
    <source>
        <strain evidence="12 13">MCCC 1A02616</strain>
    </source>
</reference>
<evidence type="ECO:0000256" key="2">
    <source>
        <dbReference type="ARBA" id="ARBA00012513"/>
    </source>
</evidence>
<dbReference type="AlphaFoldDB" id="A0A367UL14"/>
<comment type="catalytic activity">
    <reaction evidence="8">
        <text>L-threonyl-[protein] + ATP = O-phospho-L-threonyl-[protein] + ADP + H(+)</text>
        <dbReference type="Rhea" id="RHEA:46608"/>
        <dbReference type="Rhea" id="RHEA-COMP:11060"/>
        <dbReference type="Rhea" id="RHEA-COMP:11605"/>
        <dbReference type="ChEBI" id="CHEBI:15378"/>
        <dbReference type="ChEBI" id="CHEBI:30013"/>
        <dbReference type="ChEBI" id="CHEBI:30616"/>
        <dbReference type="ChEBI" id="CHEBI:61977"/>
        <dbReference type="ChEBI" id="CHEBI:456216"/>
        <dbReference type="EC" id="2.7.11.1"/>
    </reaction>
</comment>
<organism evidence="12 13">
    <name type="scientific">Thalassospira xianhensis MCCC 1A02616</name>
    <dbReference type="NCBI Taxonomy" id="1177929"/>
    <lineage>
        <taxon>Bacteria</taxon>
        <taxon>Pseudomonadati</taxon>
        <taxon>Pseudomonadota</taxon>
        <taxon>Alphaproteobacteria</taxon>
        <taxon>Rhodospirillales</taxon>
        <taxon>Thalassospiraceae</taxon>
        <taxon>Thalassospira</taxon>
    </lineage>
</organism>
<dbReference type="PANTHER" id="PTHR43671:SF98">
    <property type="entry name" value="SERINE_THREONINE-PROTEIN KINASE NEK11"/>
    <property type="match status" value="1"/>
</dbReference>
<dbReference type="Gene3D" id="3.30.200.20">
    <property type="entry name" value="Phosphorylase Kinase, domain 1"/>
    <property type="match status" value="1"/>
</dbReference>
<evidence type="ECO:0000256" key="3">
    <source>
        <dbReference type="ARBA" id="ARBA00022527"/>
    </source>
</evidence>
<evidence type="ECO:0000256" key="7">
    <source>
        <dbReference type="ARBA" id="ARBA00022840"/>
    </source>
</evidence>